<dbReference type="InterPro" id="IPR017926">
    <property type="entry name" value="GATASE"/>
</dbReference>
<dbReference type="InterPro" id="IPR029062">
    <property type="entry name" value="Class_I_gatase-like"/>
</dbReference>
<evidence type="ECO:0000313" key="3">
    <source>
        <dbReference type="Proteomes" id="UP000809621"/>
    </source>
</evidence>
<feature type="domain" description="Glutamine amidotransferase" evidence="1">
    <location>
        <begin position="32"/>
        <end position="174"/>
    </location>
</feature>
<dbReference type="PROSITE" id="PS51273">
    <property type="entry name" value="GATASE_TYPE_1"/>
    <property type="match status" value="1"/>
</dbReference>
<dbReference type="Proteomes" id="UP000809621">
    <property type="component" value="Unassembled WGS sequence"/>
</dbReference>
<protein>
    <submittedName>
        <fullName evidence="2">Type 1 glutamine amidotransferase</fullName>
    </submittedName>
</protein>
<dbReference type="Pfam" id="PF00117">
    <property type="entry name" value="GATase"/>
    <property type="match status" value="1"/>
</dbReference>
<dbReference type="PANTHER" id="PTHR42695:SF5">
    <property type="entry name" value="GLUTAMINE AMIDOTRANSFERASE YLR126C-RELATED"/>
    <property type="match status" value="1"/>
</dbReference>
<dbReference type="EMBL" id="JAFEUM010000005">
    <property type="protein sequence ID" value="MBM7037508.1"/>
    <property type="molecule type" value="Genomic_DNA"/>
</dbReference>
<accession>A0ABS2HMR0</accession>
<keyword evidence="2" id="KW-0315">Glutamine amidotransferase</keyword>
<dbReference type="InterPro" id="IPR044992">
    <property type="entry name" value="ChyE-like"/>
</dbReference>
<organism evidence="2 3">
    <name type="scientific">Vibrio ulleungensis</name>
    <dbReference type="NCBI Taxonomy" id="2807619"/>
    <lineage>
        <taxon>Bacteria</taxon>
        <taxon>Pseudomonadati</taxon>
        <taxon>Pseudomonadota</taxon>
        <taxon>Gammaproteobacteria</taxon>
        <taxon>Vibrionales</taxon>
        <taxon>Vibrionaceae</taxon>
        <taxon>Vibrio</taxon>
    </lineage>
</organism>
<gene>
    <name evidence="2" type="ORF">JQC93_13925</name>
</gene>
<proteinExistence type="predicted"/>
<dbReference type="SUPFAM" id="SSF52317">
    <property type="entry name" value="Class I glutamine amidotransferase-like"/>
    <property type="match status" value="1"/>
</dbReference>
<dbReference type="PANTHER" id="PTHR42695">
    <property type="entry name" value="GLUTAMINE AMIDOTRANSFERASE YLR126C-RELATED"/>
    <property type="match status" value="1"/>
</dbReference>
<reference evidence="2 3" key="1">
    <citation type="submission" date="2021-02" db="EMBL/GenBank/DDBJ databases">
        <authorList>
            <person name="Park J.-S."/>
        </authorList>
    </citation>
    <scope>NUCLEOTIDE SEQUENCE [LARGE SCALE GENOMIC DNA]</scope>
    <source>
        <strain evidence="2 3">188UL20-2</strain>
    </source>
</reference>
<keyword evidence="3" id="KW-1185">Reference proteome</keyword>
<evidence type="ECO:0000313" key="2">
    <source>
        <dbReference type="EMBL" id="MBM7037508.1"/>
    </source>
</evidence>
<sequence>MSTLYIIQHNVDEDPGRITQWASSHNIAVKILSAQGHEALPSLNKTDKLIVLGGEQNVGDSELLAEQTFLKTCIEKDIAVLGICLGAQLLADALGAKVTRMPRQELGWKTLHHHPVPPDSKLSALSCVDSIFLWHSYQFDIPPQAISLGKTAQCGQQGFEFGKHVGLQFHPEWQQDLLKRFAERNLWPEQSISCSEDSLKRLETGLIALLDLWWQQA</sequence>
<dbReference type="CDD" id="cd01741">
    <property type="entry name" value="GATase1_1"/>
    <property type="match status" value="1"/>
</dbReference>
<evidence type="ECO:0000259" key="1">
    <source>
        <dbReference type="Pfam" id="PF00117"/>
    </source>
</evidence>
<name>A0ABS2HMR0_9VIBR</name>
<comment type="caution">
    <text evidence="2">The sequence shown here is derived from an EMBL/GenBank/DDBJ whole genome shotgun (WGS) entry which is preliminary data.</text>
</comment>
<dbReference type="RefSeq" id="WP_205159026.1">
    <property type="nucleotide sequence ID" value="NZ_JAFEUM010000005.1"/>
</dbReference>
<dbReference type="Gene3D" id="3.40.50.880">
    <property type="match status" value="1"/>
</dbReference>